<evidence type="ECO:0000256" key="5">
    <source>
        <dbReference type="ARBA" id="ARBA00022989"/>
    </source>
</evidence>
<dbReference type="PANTHER" id="PTHR43738:SF1">
    <property type="entry name" value="HEMIN TRANSPORT SYSTEM PERMEASE PROTEIN HRTB-RELATED"/>
    <property type="match status" value="1"/>
</dbReference>
<protein>
    <submittedName>
        <fullName evidence="10">FtsX-like permease family protein</fullName>
    </submittedName>
</protein>
<keyword evidence="6 7" id="KW-0472">Membrane</keyword>
<evidence type="ECO:0000256" key="4">
    <source>
        <dbReference type="ARBA" id="ARBA00022692"/>
    </source>
</evidence>
<feature type="domain" description="MacB-like periplasmic core" evidence="9">
    <location>
        <begin position="26"/>
        <end position="238"/>
    </location>
</feature>
<dbReference type="PANTHER" id="PTHR43738">
    <property type="entry name" value="ABC TRANSPORTER, MEMBRANE PROTEIN"/>
    <property type="match status" value="1"/>
</dbReference>
<dbReference type="InterPro" id="IPR025857">
    <property type="entry name" value="MacB_PCD"/>
</dbReference>
<dbReference type="Proteomes" id="UP000651156">
    <property type="component" value="Unassembled WGS sequence"/>
</dbReference>
<dbReference type="RefSeq" id="WP_193931554.1">
    <property type="nucleotide sequence ID" value="NZ_CAWPMZ010000033.1"/>
</dbReference>
<proteinExistence type="predicted"/>
<dbReference type="Pfam" id="PF02687">
    <property type="entry name" value="FtsX"/>
    <property type="match status" value="1"/>
</dbReference>
<evidence type="ECO:0000256" key="2">
    <source>
        <dbReference type="ARBA" id="ARBA00022448"/>
    </source>
</evidence>
<dbReference type="InterPro" id="IPR003838">
    <property type="entry name" value="ABC3_permease_C"/>
</dbReference>
<evidence type="ECO:0000256" key="6">
    <source>
        <dbReference type="ARBA" id="ARBA00023136"/>
    </source>
</evidence>
<dbReference type="PIRSF" id="PIRSF031773">
    <property type="entry name" value="DevC"/>
    <property type="match status" value="1"/>
</dbReference>
<comment type="subcellular location">
    <subcellularLocation>
        <location evidence="1">Cell membrane</location>
        <topology evidence="1">Multi-pass membrane protein</topology>
    </subcellularLocation>
</comment>
<keyword evidence="5 7" id="KW-1133">Transmembrane helix</keyword>
<evidence type="ECO:0000259" key="8">
    <source>
        <dbReference type="Pfam" id="PF02687"/>
    </source>
</evidence>
<feature type="transmembrane region" description="Helical" evidence="7">
    <location>
        <begin position="266"/>
        <end position="289"/>
    </location>
</feature>
<feature type="transmembrane region" description="Helical" evidence="7">
    <location>
        <begin position="84"/>
        <end position="104"/>
    </location>
</feature>
<keyword evidence="2" id="KW-0813">Transport</keyword>
<evidence type="ECO:0000256" key="7">
    <source>
        <dbReference type="SAM" id="Phobius"/>
    </source>
</evidence>
<name>A0ABR9UQN1_9CHRO</name>
<evidence type="ECO:0000256" key="3">
    <source>
        <dbReference type="ARBA" id="ARBA00022475"/>
    </source>
</evidence>
<dbReference type="Pfam" id="PF12704">
    <property type="entry name" value="MacB_PCD"/>
    <property type="match status" value="1"/>
</dbReference>
<keyword evidence="3" id="KW-1003">Cell membrane</keyword>
<accession>A0ABR9UQN1</accession>
<feature type="domain" description="ABC3 transporter permease C-terminal" evidence="8">
    <location>
        <begin position="273"/>
        <end position="385"/>
    </location>
</feature>
<comment type="caution">
    <text evidence="10">The sequence shown here is derived from an EMBL/GenBank/DDBJ whole genome shotgun (WGS) entry which is preliminary data.</text>
</comment>
<reference evidence="10 11" key="1">
    <citation type="submission" date="2020-10" db="EMBL/GenBank/DDBJ databases">
        <authorList>
            <person name="Castelo-Branco R."/>
            <person name="Eusebio N."/>
            <person name="Adriana R."/>
            <person name="Vieira A."/>
            <person name="Brugerolle De Fraissinette N."/>
            <person name="Rezende De Castro R."/>
            <person name="Schneider M.P."/>
            <person name="Vasconcelos V."/>
            <person name="Leao P.N."/>
        </authorList>
    </citation>
    <scope>NUCLEOTIDE SEQUENCE [LARGE SCALE GENOMIC DNA]</scope>
    <source>
        <strain evidence="10 11">LEGE 06123</strain>
    </source>
</reference>
<feature type="transmembrane region" description="Helical" evidence="7">
    <location>
        <begin position="355"/>
        <end position="376"/>
    </location>
</feature>
<evidence type="ECO:0000313" key="10">
    <source>
        <dbReference type="EMBL" id="MBE9190363.1"/>
    </source>
</evidence>
<feature type="transmembrane region" description="Helical" evidence="7">
    <location>
        <begin position="321"/>
        <end position="343"/>
    </location>
</feature>
<keyword evidence="4 7" id="KW-0812">Transmembrane</keyword>
<dbReference type="InterPro" id="IPR051125">
    <property type="entry name" value="ABC-4/HrtB_transporter"/>
</dbReference>
<gene>
    <name evidence="10" type="ORF">IQ230_08320</name>
</gene>
<organism evidence="10 11">
    <name type="scientific">Gloeocapsopsis crepidinum LEGE 06123</name>
    <dbReference type="NCBI Taxonomy" id="588587"/>
    <lineage>
        <taxon>Bacteria</taxon>
        <taxon>Bacillati</taxon>
        <taxon>Cyanobacteriota</taxon>
        <taxon>Cyanophyceae</taxon>
        <taxon>Oscillatoriophycideae</taxon>
        <taxon>Chroococcales</taxon>
        <taxon>Chroococcaceae</taxon>
        <taxon>Gloeocapsopsis</taxon>
    </lineage>
</organism>
<keyword evidence="11" id="KW-1185">Reference proteome</keyword>
<feature type="transmembrane region" description="Helical" evidence="7">
    <location>
        <begin position="24"/>
        <end position="49"/>
    </location>
</feature>
<dbReference type="InterPro" id="IPR005891">
    <property type="entry name" value="DevC"/>
</dbReference>
<evidence type="ECO:0000259" key="9">
    <source>
        <dbReference type="Pfam" id="PF12704"/>
    </source>
</evidence>
<evidence type="ECO:0000313" key="11">
    <source>
        <dbReference type="Proteomes" id="UP000651156"/>
    </source>
</evidence>
<sequence length="389" mass="43267">MILQQLRRRTPLGWIQLRHNKTRLLVSIGGIAFADILMFMQLGILNGLYDSNTAPHRQLQTDIVLVSTQARQLTNLLSFPRRRLYQAMDVPGVASAQALYINFIDWKHPETRQKTAMLVVGVNPDTKAFDLPAVNQSLDKIKLPDTVLFDRAARGNYQWVIDQVEQKRTVTTEIERRTITIAGLFELGASFTTDGILLTSDQSFLRLFPSRQAGQVSLGLVQVQPGSDPEAVVEDLNAYLPQDVKAMTKQGFVDFEKAYIDQNQPIAFVFGLATTIGFIVGIVIVYQILSTDVNDHLAEYATFKAMGYRDRYLLGAIFEEALILAAIGFIPGVGVSLGLYSLLRQVGALPIYMLLLRLVLVFTLTVVMCSLSGIVATRQLRSADPADIF</sequence>
<evidence type="ECO:0000256" key="1">
    <source>
        <dbReference type="ARBA" id="ARBA00004651"/>
    </source>
</evidence>
<dbReference type="NCBIfam" id="TIGR01185">
    <property type="entry name" value="devC"/>
    <property type="match status" value="1"/>
</dbReference>
<dbReference type="EMBL" id="JADEWN010000015">
    <property type="protein sequence ID" value="MBE9190363.1"/>
    <property type="molecule type" value="Genomic_DNA"/>
</dbReference>